<comment type="cofactor">
    <cofactor evidence="10">
        <name>FAD</name>
        <dbReference type="ChEBI" id="CHEBI:57692"/>
    </cofactor>
    <text evidence="10">Binds 1 FAD per subunit.</text>
</comment>
<dbReference type="GO" id="GO:0010133">
    <property type="term" value="P:L-proline catabolic process to L-glutamate"/>
    <property type="evidence" value="ECO:0007669"/>
    <property type="project" value="UniProtKB-UniPathway"/>
</dbReference>
<dbReference type="PANTHER" id="PTHR13914:SF0">
    <property type="entry name" value="PROLINE DEHYDROGENASE 1, MITOCHONDRIAL"/>
    <property type="match status" value="1"/>
</dbReference>
<evidence type="ECO:0000313" key="12">
    <source>
        <dbReference type="EMBL" id="TDG00940.1"/>
    </source>
</evidence>
<keyword evidence="13" id="KW-1185">Reference proteome</keyword>
<dbReference type="OrthoDB" id="9773461at2"/>
<evidence type="ECO:0000256" key="6">
    <source>
        <dbReference type="ARBA" id="ARBA00023002"/>
    </source>
</evidence>
<evidence type="ECO:0000256" key="5">
    <source>
        <dbReference type="ARBA" id="ARBA00022827"/>
    </source>
</evidence>
<keyword evidence="6" id="KW-0560">Oxidoreductase</keyword>
<dbReference type="AlphaFoldDB" id="A0A4R5KXX6"/>
<evidence type="ECO:0000256" key="10">
    <source>
        <dbReference type="PIRSR" id="PIRSR000196-2"/>
    </source>
</evidence>
<evidence type="ECO:0000256" key="1">
    <source>
        <dbReference type="ARBA" id="ARBA00004739"/>
    </source>
</evidence>
<feature type="binding site" evidence="10">
    <location>
        <begin position="200"/>
        <end position="201"/>
    </location>
    <ligand>
        <name>FAD</name>
        <dbReference type="ChEBI" id="CHEBI:57692"/>
    </ligand>
</feature>
<reference evidence="12 13" key="1">
    <citation type="submission" date="2019-03" db="EMBL/GenBank/DDBJ databases">
        <title>This is whole genome sequence of Paenibacillus sp MS74 strain.</title>
        <authorList>
            <person name="Trinh H.N."/>
        </authorList>
    </citation>
    <scope>NUCLEOTIDE SEQUENCE [LARGE SCALE GENOMIC DNA]</scope>
    <source>
        <strain evidence="12 13">MS74</strain>
    </source>
</reference>
<feature type="binding site" evidence="9">
    <location>
        <position position="263"/>
    </location>
    <ligand>
        <name>substrate</name>
    </ligand>
</feature>
<feature type="binding site" evidence="10">
    <location>
        <position position="107"/>
    </location>
    <ligand>
        <name>FAD</name>
        <dbReference type="ChEBI" id="CHEBI:57692"/>
    </ligand>
</feature>
<dbReference type="Proteomes" id="UP000295636">
    <property type="component" value="Unassembled WGS sequence"/>
</dbReference>
<name>A0A4R5KXX6_9BACL</name>
<feature type="binding site" evidence="10">
    <location>
        <position position="175"/>
    </location>
    <ligand>
        <name>FAD</name>
        <dbReference type="ChEBI" id="CHEBI:57692"/>
    </ligand>
</feature>
<feature type="binding site" evidence="9">
    <location>
        <position position="72"/>
    </location>
    <ligand>
        <name>substrate</name>
    </ligand>
</feature>
<dbReference type="GO" id="GO:0000166">
    <property type="term" value="F:nucleotide binding"/>
    <property type="evidence" value="ECO:0007669"/>
    <property type="project" value="UniProtKB-KW"/>
</dbReference>
<evidence type="ECO:0000256" key="8">
    <source>
        <dbReference type="ARBA" id="ARBA00048779"/>
    </source>
</evidence>
<dbReference type="PIRSF" id="PIRSF000196">
    <property type="entry name" value="Pro_dehydrog"/>
    <property type="match status" value="1"/>
</dbReference>
<feature type="binding site" evidence="10">
    <location>
        <begin position="161"/>
        <end position="163"/>
    </location>
    <ligand>
        <name>FAD</name>
        <dbReference type="ChEBI" id="CHEBI:57692"/>
    </ligand>
</feature>
<comment type="pathway">
    <text evidence="1">Amino-acid degradation; L-proline degradation into L-glutamate; L-glutamate from L-proline: step 1/2.</text>
</comment>
<protein>
    <recommendedName>
        <fullName evidence="2">proline dehydrogenase</fullName>
        <ecNumber evidence="2">1.5.5.2</ecNumber>
    </recommendedName>
</protein>
<comment type="caution">
    <text evidence="12">The sequence shown here is derived from an EMBL/GenBank/DDBJ whole genome shotgun (WGS) entry which is preliminary data.</text>
</comment>
<evidence type="ECO:0000256" key="3">
    <source>
        <dbReference type="ARBA" id="ARBA00022630"/>
    </source>
</evidence>
<dbReference type="PANTHER" id="PTHR13914">
    <property type="entry name" value="PROLINE OXIDASE"/>
    <property type="match status" value="1"/>
</dbReference>
<feature type="domain" description="Proline dehydrogenase" evidence="11">
    <location>
        <begin position="19"/>
        <end position="275"/>
    </location>
</feature>
<keyword evidence="7" id="KW-0642">Proline metabolism</keyword>
<dbReference type="InterPro" id="IPR029041">
    <property type="entry name" value="FAD-linked_oxidoreductase-like"/>
</dbReference>
<dbReference type="SUPFAM" id="SSF51730">
    <property type="entry name" value="FAD-linked oxidoreductase"/>
    <property type="match status" value="1"/>
</dbReference>
<dbReference type="UniPathway" id="UPA00261">
    <property type="reaction ID" value="UER00373"/>
</dbReference>
<gene>
    <name evidence="12" type="ORF">E1757_00735</name>
</gene>
<dbReference type="Gene3D" id="3.20.20.220">
    <property type="match status" value="1"/>
</dbReference>
<comment type="catalytic activity">
    <reaction evidence="8">
        <text>L-proline + a quinone = (S)-1-pyrroline-5-carboxylate + a quinol + H(+)</text>
        <dbReference type="Rhea" id="RHEA:23784"/>
        <dbReference type="ChEBI" id="CHEBI:15378"/>
        <dbReference type="ChEBI" id="CHEBI:17388"/>
        <dbReference type="ChEBI" id="CHEBI:24646"/>
        <dbReference type="ChEBI" id="CHEBI:60039"/>
        <dbReference type="ChEBI" id="CHEBI:132124"/>
        <dbReference type="EC" id="1.5.5.2"/>
    </reaction>
</comment>
<dbReference type="InterPro" id="IPR015659">
    <property type="entry name" value="Proline_oxidase"/>
</dbReference>
<evidence type="ECO:0000256" key="9">
    <source>
        <dbReference type="PIRSR" id="PIRSR000196-1"/>
    </source>
</evidence>
<evidence type="ECO:0000256" key="4">
    <source>
        <dbReference type="ARBA" id="ARBA00022741"/>
    </source>
</evidence>
<dbReference type="EMBL" id="SMRT01000001">
    <property type="protein sequence ID" value="TDG00940.1"/>
    <property type="molecule type" value="Genomic_DNA"/>
</dbReference>
<sequence length="281" mass="31828">MKCGVGRFIAAETLPETLDKVQGLNDEGLHVTLDFLGENVLDAEQAEEMAAMIGGLFPAIDRRKLKANVSVKLTQLGLKLDPALCLRHMERIVNEAAACRNFVRIDMEDSSVTQPTIDIFRSLLWRYGAKRVGLVLQSYLYRSERDAEQLGVGGTNLRIVKGAYREPPELAYPDKREVDAAYMRMVEGHLSRGGYAAVATHDPELIEQVLSFVRQAGISRDKFEFQMLYGIAGDLQRDLARAGYLVRVYTPFGREWYPYFTRRIAERPANLWFVAKHLIRS</sequence>
<dbReference type="EC" id="1.5.5.2" evidence="2"/>
<accession>A0A4R5KXX6</accession>
<evidence type="ECO:0000313" key="13">
    <source>
        <dbReference type="Proteomes" id="UP000295636"/>
    </source>
</evidence>
<dbReference type="Pfam" id="PF01619">
    <property type="entry name" value="Pro_dh"/>
    <property type="match status" value="1"/>
</dbReference>
<feature type="binding site" evidence="10">
    <location>
        <position position="137"/>
    </location>
    <ligand>
        <name>FAD</name>
        <dbReference type="ChEBI" id="CHEBI:57692"/>
    </ligand>
</feature>
<evidence type="ECO:0000256" key="7">
    <source>
        <dbReference type="ARBA" id="ARBA00023062"/>
    </source>
</evidence>
<keyword evidence="5 10" id="KW-0274">FAD</keyword>
<evidence type="ECO:0000259" key="11">
    <source>
        <dbReference type="Pfam" id="PF01619"/>
    </source>
</evidence>
<evidence type="ECO:0000256" key="2">
    <source>
        <dbReference type="ARBA" id="ARBA00012695"/>
    </source>
</evidence>
<dbReference type="InterPro" id="IPR008219">
    <property type="entry name" value="PRODH_bac_arc"/>
</dbReference>
<feature type="binding site" evidence="9">
    <location>
        <position position="262"/>
    </location>
    <ligand>
        <name>substrate</name>
    </ligand>
</feature>
<keyword evidence="4 10" id="KW-0547">Nucleotide-binding</keyword>
<organism evidence="12 13">
    <name type="scientific">Paenibacillus piri</name>
    <dbReference type="NCBI Taxonomy" id="2547395"/>
    <lineage>
        <taxon>Bacteria</taxon>
        <taxon>Bacillati</taxon>
        <taxon>Bacillota</taxon>
        <taxon>Bacilli</taxon>
        <taxon>Bacillales</taxon>
        <taxon>Paenibacillaceae</taxon>
        <taxon>Paenibacillus</taxon>
    </lineage>
</organism>
<keyword evidence="3" id="KW-0285">Flavoprotein</keyword>
<dbReference type="InterPro" id="IPR002872">
    <property type="entry name" value="Proline_DH_dom"/>
</dbReference>
<proteinExistence type="predicted"/>
<dbReference type="GO" id="GO:0004657">
    <property type="term" value="F:proline dehydrogenase activity"/>
    <property type="evidence" value="ECO:0007669"/>
    <property type="project" value="UniProtKB-EC"/>
</dbReference>